<evidence type="ECO:0000256" key="3">
    <source>
        <dbReference type="ARBA" id="ARBA00012146"/>
    </source>
</evidence>
<comment type="cofactor">
    <cofactor evidence="1">
        <name>Mg(2+)</name>
        <dbReference type="ChEBI" id="CHEBI:18420"/>
    </cofactor>
</comment>
<dbReference type="Proteomes" id="UP000039046">
    <property type="component" value="Unassembled WGS sequence"/>
</dbReference>
<dbReference type="PROSITE" id="PS00387">
    <property type="entry name" value="PPASE"/>
    <property type="match status" value="1"/>
</dbReference>
<dbReference type="OrthoDB" id="1608002at2759"/>
<proteinExistence type="inferred from homology"/>
<dbReference type="Gene3D" id="3.90.80.10">
    <property type="entry name" value="Inorganic pyrophosphatase"/>
    <property type="match status" value="1"/>
</dbReference>
<gene>
    <name evidence="8" type="ORF">VHEMI00868</name>
</gene>
<dbReference type="PANTHER" id="PTHR10286">
    <property type="entry name" value="INORGANIC PYROPHOSPHATASE"/>
    <property type="match status" value="1"/>
</dbReference>
<keyword evidence="5" id="KW-0378">Hydrolase</keyword>
<reference evidence="8 9" key="1">
    <citation type="journal article" date="2015" name="Genome Announc.">
        <title>Draft Genome Sequence and Gene Annotation of the Entomopathogenic Fungus Verticillium hemipterigenum.</title>
        <authorList>
            <person name="Horn F."/>
            <person name="Habel A."/>
            <person name="Scharf D.H."/>
            <person name="Dworschak J."/>
            <person name="Brakhage A.A."/>
            <person name="Guthke R."/>
            <person name="Hertweck C."/>
            <person name="Linde J."/>
        </authorList>
    </citation>
    <scope>NUCLEOTIDE SEQUENCE [LARGE SCALE GENOMIC DNA]</scope>
</reference>
<name>A0A0A1T375_9HYPO</name>
<dbReference type="Pfam" id="PF00719">
    <property type="entry name" value="Pyrophosphatase"/>
    <property type="match status" value="1"/>
</dbReference>
<feature type="chain" id="PRO_5001989800" description="inorganic diphosphatase" evidence="7">
    <location>
        <begin position="18"/>
        <end position="321"/>
    </location>
</feature>
<comment type="similarity">
    <text evidence="2">Belongs to the PPase family.</text>
</comment>
<accession>A0A0A1T375</accession>
<sequence>MHGITFLSVLSLAAAAAQPFDYSALSLREVGARNTLDWRIWLEKNGNPISFWHDIPLYPNENDTSIINMYVEIPRWTDAKIETSRKEPLNPIFHDDKKGKPRFVFSVWPHRTYPFNYGSIVQTWEDSTVKHNFTGYPGDNDPMDIFDISSIEPGHVGQVKQVKVLGGLAMIDDGTTDWKVIAIDLKDPLSKVVNNVDDLEKYRPGLKKSMYDWFVYYKVVKGDGVNTIIGNKFQNAEVMAEHVAESHVFWQNLIKGKTKKEKISTTQTHNPRWCKSYVPAENTTAQFKIPKTSSILPAAARPIEYDYWYYLDDKFNVIGQP</sequence>
<evidence type="ECO:0000256" key="6">
    <source>
        <dbReference type="ARBA" id="ARBA00022842"/>
    </source>
</evidence>
<protein>
    <recommendedName>
        <fullName evidence="3">inorganic diphosphatase</fullName>
        <ecNumber evidence="3">3.6.1.1</ecNumber>
    </recommendedName>
</protein>
<keyword evidence="9" id="KW-1185">Reference proteome</keyword>
<dbReference type="EMBL" id="CDHN01000001">
    <property type="protein sequence ID" value="CEJ80697.1"/>
    <property type="molecule type" value="Genomic_DNA"/>
</dbReference>
<dbReference type="HOGENOM" id="CLU_040684_0_1_1"/>
<dbReference type="InterPro" id="IPR008162">
    <property type="entry name" value="Pyrophosphatase"/>
</dbReference>
<dbReference type="AlphaFoldDB" id="A0A0A1T375"/>
<keyword evidence="4" id="KW-0479">Metal-binding</keyword>
<evidence type="ECO:0000256" key="5">
    <source>
        <dbReference type="ARBA" id="ARBA00022801"/>
    </source>
</evidence>
<evidence type="ECO:0000256" key="4">
    <source>
        <dbReference type="ARBA" id="ARBA00022723"/>
    </source>
</evidence>
<evidence type="ECO:0000256" key="2">
    <source>
        <dbReference type="ARBA" id="ARBA00006220"/>
    </source>
</evidence>
<dbReference type="GO" id="GO:0000287">
    <property type="term" value="F:magnesium ion binding"/>
    <property type="evidence" value="ECO:0007669"/>
    <property type="project" value="InterPro"/>
</dbReference>
<evidence type="ECO:0000313" key="8">
    <source>
        <dbReference type="EMBL" id="CEJ80697.1"/>
    </source>
</evidence>
<dbReference type="SUPFAM" id="SSF50324">
    <property type="entry name" value="Inorganic pyrophosphatase"/>
    <property type="match status" value="1"/>
</dbReference>
<dbReference type="GO" id="GO:0005737">
    <property type="term" value="C:cytoplasm"/>
    <property type="evidence" value="ECO:0007669"/>
    <property type="project" value="InterPro"/>
</dbReference>
<dbReference type="GO" id="GO:0006796">
    <property type="term" value="P:phosphate-containing compound metabolic process"/>
    <property type="evidence" value="ECO:0007669"/>
    <property type="project" value="InterPro"/>
</dbReference>
<keyword evidence="7" id="KW-0732">Signal</keyword>
<feature type="signal peptide" evidence="7">
    <location>
        <begin position="1"/>
        <end position="17"/>
    </location>
</feature>
<dbReference type="GO" id="GO:0004427">
    <property type="term" value="F:inorganic diphosphate phosphatase activity"/>
    <property type="evidence" value="ECO:0007669"/>
    <property type="project" value="UniProtKB-EC"/>
</dbReference>
<dbReference type="InterPro" id="IPR036649">
    <property type="entry name" value="Pyrophosphatase_sf"/>
</dbReference>
<dbReference type="EC" id="3.6.1.1" evidence="3"/>
<evidence type="ECO:0000313" key="9">
    <source>
        <dbReference type="Proteomes" id="UP000039046"/>
    </source>
</evidence>
<evidence type="ECO:0000256" key="1">
    <source>
        <dbReference type="ARBA" id="ARBA00001946"/>
    </source>
</evidence>
<dbReference type="CDD" id="cd00412">
    <property type="entry name" value="pyrophosphatase"/>
    <property type="match status" value="1"/>
</dbReference>
<evidence type="ECO:0000256" key="7">
    <source>
        <dbReference type="SAM" id="SignalP"/>
    </source>
</evidence>
<dbReference type="STRING" id="1531966.A0A0A1T375"/>
<keyword evidence="6" id="KW-0460">Magnesium</keyword>
<organism evidence="8 9">
    <name type="scientific">[Torrubiella] hemipterigena</name>
    <dbReference type="NCBI Taxonomy" id="1531966"/>
    <lineage>
        <taxon>Eukaryota</taxon>
        <taxon>Fungi</taxon>
        <taxon>Dikarya</taxon>
        <taxon>Ascomycota</taxon>
        <taxon>Pezizomycotina</taxon>
        <taxon>Sordariomycetes</taxon>
        <taxon>Hypocreomycetidae</taxon>
        <taxon>Hypocreales</taxon>
        <taxon>Clavicipitaceae</taxon>
        <taxon>Clavicipitaceae incertae sedis</taxon>
        <taxon>'Torrubiella' clade</taxon>
    </lineage>
</organism>